<proteinExistence type="predicted"/>
<keyword evidence="3" id="KW-1185">Reference proteome</keyword>
<dbReference type="GO" id="GO:0016787">
    <property type="term" value="F:hydrolase activity"/>
    <property type="evidence" value="ECO:0007669"/>
    <property type="project" value="UniProtKB-KW"/>
</dbReference>
<protein>
    <submittedName>
        <fullName evidence="2">Alpha/beta hydrolase</fullName>
    </submittedName>
</protein>
<dbReference type="Proteomes" id="UP001201873">
    <property type="component" value="Unassembled WGS sequence"/>
</dbReference>
<feature type="domain" description="AB hydrolase-1" evidence="1">
    <location>
        <begin position="62"/>
        <end position="314"/>
    </location>
</feature>
<dbReference type="Gene3D" id="3.40.50.1820">
    <property type="entry name" value="alpha/beta hydrolase"/>
    <property type="match status" value="1"/>
</dbReference>
<reference evidence="2 3" key="1">
    <citation type="submission" date="2022-04" db="EMBL/GenBank/DDBJ databases">
        <title>Genome diversity in the genus Frankia.</title>
        <authorList>
            <person name="Carlos-Shanley C."/>
            <person name="Hahn D."/>
        </authorList>
    </citation>
    <scope>NUCLEOTIDE SEQUENCE [LARGE SCALE GENOMIC DNA]</scope>
    <source>
        <strain evidence="2 3">Ag45/Mut15</strain>
    </source>
</reference>
<dbReference type="PANTHER" id="PTHR43194">
    <property type="entry name" value="HYDROLASE ALPHA/BETA FOLD FAMILY"/>
    <property type="match status" value="1"/>
</dbReference>
<evidence type="ECO:0000313" key="3">
    <source>
        <dbReference type="Proteomes" id="UP001201873"/>
    </source>
</evidence>
<name>A0ABT0K4M2_9ACTN</name>
<evidence type="ECO:0000313" key="2">
    <source>
        <dbReference type="EMBL" id="MCK9878746.1"/>
    </source>
</evidence>
<dbReference type="InterPro" id="IPR050228">
    <property type="entry name" value="Carboxylesterase_BioH"/>
</dbReference>
<comment type="caution">
    <text evidence="2">The sequence shown here is derived from an EMBL/GenBank/DDBJ whole genome shotgun (WGS) entry which is preliminary data.</text>
</comment>
<keyword evidence="2" id="KW-0378">Hydrolase</keyword>
<gene>
    <name evidence="2" type="ORF">MXD59_23790</name>
</gene>
<sequence>MATDVESTLGADDYDEFGLLHENAEELGLPFAGRPDLSRRYADLPEGGRLSYLRWGRADPEIVFLHGGGQNAHTWDSVALVLGRPAVAFDLLGHGRSSWRDDRDYGPWSNAEALGAVLPAVAPAAAVVVGMSLGGATLIRLAATFAQLCRRIVIVDVTPQVTDPERLPKGADLGAVALISGPPTFDSFEEMAAGAVALSPNRPAAAVRRGVRHNARRLPDGRWGWRYDLFAPRAPAPGALPAGGEGRRDQSDLRPLWDDVSLICAPTLLVRGGDSRFVHDSDVAEFRRRVPSLRDTVVGGAGHAVQSDQPLELAGLIRSFAGLADAKDAAPVADGKVATSSEGFRGR</sequence>
<dbReference type="Pfam" id="PF12697">
    <property type="entry name" value="Abhydrolase_6"/>
    <property type="match status" value="1"/>
</dbReference>
<dbReference type="RefSeq" id="WP_248826823.1">
    <property type="nucleotide sequence ID" value="NZ_JALKFT010000043.1"/>
</dbReference>
<dbReference type="PANTHER" id="PTHR43194:SF2">
    <property type="entry name" value="PEROXISOMAL MEMBRANE PROTEIN LPX1"/>
    <property type="match status" value="1"/>
</dbReference>
<dbReference type="InterPro" id="IPR000073">
    <property type="entry name" value="AB_hydrolase_1"/>
</dbReference>
<dbReference type="SUPFAM" id="SSF53474">
    <property type="entry name" value="alpha/beta-Hydrolases"/>
    <property type="match status" value="1"/>
</dbReference>
<dbReference type="InterPro" id="IPR029058">
    <property type="entry name" value="AB_hydrolase_fold"/>
</dbReference>
<organism evidence="2 3">
    <name type="scientific">Frankia umida</name>
    <dbReference type="NCBI Taxonomy" id="573489"/>
    <lineage>
        <taxon>Bacteria</taxon>
        <taxon>Bacillati</taxon>
        <taxon>Actinomycetota</taxon>
        <taxon>Actinomycetes</taxon>
        <taxon>Frankiales</taxon>
        <taxon>Frankiaceae</taxon>
        <taxon>Frankia</taxon>
    </lineage>
</organism>
<dbReference type="EMBL" id="JALKFT010000043">
    <property type="protein sequence ID" value="MCK9878746.1"/>
    <property type="molecule type" value="Genomic_DNA"/>
</dbReference>
<evidence type="ECO:0000259" key="1">
    <source>
        <dbReference type="Pfam" id="PF12697"/>
    </source>
</evidence>
<accession>A0ABT0K4M2</accession>